<keyword evidence="2" id="KW-1185">Reference proteome</keyword>
<dbReference type="InterPro" id="IPR036396">
    <property type="entry name" value="Cyt_P450_sf"/>
</dbReference>
<dbReference type="GO" id="GO:0020037">
    <property type="term" value="F:heme binding"/>
    <property type="evidence" value="ECO:0007669"/>
    <property type="project" value="InterPro"/>
</dbReference>
<dbReference type="OrthoDB" id="1470350at2759"/>
<organism evidence="1 2">
    <name type="scientific">Elsinoe ampelina</name>
    <dbReference type="NCBI Taxonomy" id="302913"/>
    <lineage>
        <taxon>Eukaryota</taxon>
        <taxon>Fungi</taxon>
        <taxon>Dikarya</taxon>
        <taxon>Ascomycota</taxon>
        <taxon>Pezizomycotina</taxon>
        <taxon>Dothideomycetes</taxon>
        <taxon>Dothideomycetidae</taxon>
        <taxon>Myriangiales</taxon>
        <taxon>Elsinoaceae</taxon>
        <taxon>Elsinoe</taxon>
    </lineage>
</organism>
<dbReference type="Gene3D" id="1.10.630.10">
    <property type="entry name" value="Cytochrome P450"/>
    <property type="match status" value="1"/>
</dbReference>
<protein>
    <submittedName>
        <fullName evidence="1">Cytochrome P450</fullName>
    </submittedName>
</protein>
<proteinExistence type="predicted"/>
<dbReference type="Pfam" id="PF00067">
    <property type="entry name" value="p450"/>
    <property type="match status" value="1"/>
</dbReference>
<evidence type="ECO:0000313" key="2">
    <source>
        <dbReference type="Proteomes" id="UP000799538"/>
    </source>
</evidence>
<gene>
    <name evidence="1" type="ORF">BDZ85DRAFT_320534</name>
</gene>
<name>A0A6A6G702_9PEZI</name>
<accession>A0A6A6G702</accession>
<dbReference type="InterPro" id="IPR001128">
    <property type="entry name" value="Cyt_P450"/>
</dbReference>
<dbReference type="GO" id="GO:0005506">
    <property type="term" value="F:iron ion binding"/>
    <property type="evidence" value="ECO:0007669"/>
    <property type="project" value="InterPro"/>
</dbReference>
<dbReference type="PANTHER" id="PTHR47582:SF1">
    <property type="entry name" value="P450, PUTATIVE (EUROFUNG)-RELATED"/>
    <property type="match status" value="1"/>
</dbReference>
<dbReference type="PANTHER" id="PTHR47582">
    <property type="entry name" value="P450, PUTATIVE (EUROFUNG)-RELATED"/>
    <property type="match status" value="1"/>
</dbReference>
<sequence length="507" mass="56646">MLSEIAFGFTGLAIFAYTLQWIISTFDDAREPQRVNPSIPLFGHLLGMLRYGPDYYSTASKTTNADIFTLDVLGTKLYISKTHRLTTAIQRSSKTLSFKPFIKTASQKLGGAGDDTLKLYTDDFLDDFSHAMKSTLGPSPDLDAQNMRMGKRVLVDIDELTNGDSTVVKLLEWTMHAVVQASSCGVFGEKHPYLDQKVEDAFWTWQSYVLQHWANLDFTRKGYAAREIVFDAFKAYCKKLPSDVAPVIAERQRVLLEGGVSEDNAAQQQATFSVAAFANTTPTLYWTIHELYARPDLLTAVREEVISTAVSGSREKGFTLDVSALKTKCPLTLSVFQETQRTRHIHANIRKVTEDTLLDGKYLLKKGHFLQMPGGPVHHERTTWGPTADTFDPYRFVPVPASTGQSTKRSVPLSSFVSWGAPPHLCPARQFATTEILIVMALLAVRVDIEPAQGEWVLQPPVQKADLVTLHKPKKDVEVRVRRRGEWEGKWGLEMGESRTRVSLASG</sequence>
<dbReference type="InterPro" id="IPR053007">
    <property type="entry name" value="CYP450_monoxygenase_sec-met"/>
</dbReference>
<dbReference type="Proteomes" id="UP000799538">
    <property type="component" value="Unassembled WGS sequence"/>
</dbReference>
<dbReference type="GO" id="GO:0016705">
    <property type="term" value="F:oxidoreductase activity, acting on paired donors, with incorporation or reduction of molecular oxygen"/>
    <property type="evidence" value="ECO:0007669"/>
    <property type="project" value="InterPro"/>
</dbReference>
<dbReference type="CDD" id="cd11040">
    <property type="entry name" value="CYP7_CYP8-like"/>
    <property type="match status" value="1"/>
</dbReference>
<evidence type="ECO:0000313" key="1">
    <source>
        <dbReference type="EMBL" id="KAF2221328.1"/>
    </source>
</evidence>
<dbReference type="EMBL" id="ML992510">
    <property type="protein sequence ID" value="KAF2221328.1"/>
    <property type="molecule type" value="Genomic_DNA"/>
</dbReference>
<dbReference type="GO" id="GO:0004497">
    <property type="term" value="F:monooxygenase activity"/>
    <property type="evidence" value="ECO:0007669"/>
    <property type="project" value="InterPro"/>
</dbReference>
<reference evidence="2" key="1">
    <citation type="journal article" date="2020" name="Stud. Mycol.">
        <title>101 Dothideomycetes genomes: A test case for predicting lifestyles and emergence of pathogens.</title>
        <authorList>
            <person name="Haridas S."/>
            <person name="Albert R."/>
            <person name="Binder M."/>
            <person name="Bloem J."/>
            <person name="LaButti K."/>
            <person name="Salamov A."/>
            <person name="Andreopoulos B."/>
            <person name="Baker S."/>
            <person name="Barry K."/>
            <person name="Bills G."/>
            <person name="Bluhm B."/>
            <person name="Cannon C."/>
            <person name="Castanera R."/>
            <person name="Culley D."/>
            <person name="Daum C."/>
            <person name="Ezra D."/>
            <person name="Gonzalez J."/>
            <person name="Henrissat B."/>
            <person name="Kuo A."/>
            <person name="Liang C."/>
            <person name="Lipzen A."/>
            <person name="Lutzoni F."/>
            <person name="Magnuson J."/>
            <person name="Mondo S."/>
            <person name="Nolan M."/>
            <person name="Ohm R."/>
            <person name="Pangilinan J."/>
            <person name="Park H.-J."/>
            <person name="Ramirez L."/>
            <person name="Alfaro M."/>
            <person name="Sun H."/>
            <person name="Tritt A."/>
            <person name="Yoshinaga Y."/>
            <person name="Zwiers L.-H."/>
            <person name="Turgeon B."/>
            <person name="Goodwin S."/>
            <person name="Spatafora J."/>
            <person name="Crous P."/>
            <person name="Grigoriev I."/>
        </authorList>
    </citation>
    <scope>NUCLEOTIDE SEQUENCE [LARGE SCALE GENOMIC DNA]</scope>
    <source>
        <strain evidence="2">CECT 20119</strain>
    </source>
</reference>
<dbReference type="SUPFAM" id="SSF48264">
    <property type="entry name" value="Cytochrome P450"/>
    <property type="match status" value="1"/>
</dbReference>
<dbReference type="AlphaFoldDB" id="A0A6A6G702"/>